<proteinExistence type="predicted"/>
<protein>
    <submittedName>
        <fullName evidence="2">Uncharacterized protein</fullName>
    </submittedName>
</protein>
<reference evidence="2 3" key="1">
    <citation type="journal article" date="2019" name="Nat. Ecol. Evol.">
        <title>Megaphylogeny resolves global patterns of mushroom evolution.</title>
        <authorList>
            <person name="Varga T."/>
            <person name="Krizsan K."/>
            <person name="Foldi C."/>
            <person name="Dima B."/>
            <person name="Sanchez-Garcia M."/>
            <person name="Sanchez-Ramirez S."/>
            <person name="Szollosi G.J."/>
            <person name="Szarkandi J.G."/>
            <person name="Papp V."/>
            <person name="Albert L."/>
            <person name="Andreopoulos W."/>
            <person name="Angelini C."/>
            <person name="Antonin V."/>
            <person name="Barry K.W."/>
            <person name="Bougher N.L."/>
            <person name="Buchanan P."/>
            <person name="Buyck B."/>
            <person name="Bense V."/>
            <person name="Catcheside P."/>
            <person name="Chovatia M."/>
            <person name="Cooper J."/>
            <person name="Damon W."/>
            <person name="Desjardin D."/>
            <person name="Finy P."/>
            <person name="Geml J."/>
            <person name="Haridas S."/>
            <person name="Hughes K."/>
            <person name="Justo A."/>
            <person name="Karasinski D."/>
            <person name="Kautmanova I."/>
            <person name="Kiss B."/>
            <person name="Kocsube S."/>
            <person name="Kotiranta H."/>
            <person name="LaButti K.M."/>
            <person name="Lechner B.E."/>
            <person name="Liimatainen K."/>
            <person name="Lipzen A."/>
            <person name="Lukacs Z."/>
            <person name="Mihaltcheva S."/>
            <person name="Morgado L.N."/>
            <person name="Niskanen T."/>
            <person name="Noordeloos M.E."/>
            <person name="Ohm R.A."/>
            <person name="Ortiz-Santana B."/>
            <person name="Ovrebo C."/>
            <person name="Racz N."/>
            <person name="Riley R."/>
            <person name="Savchenko A."/>
            <person name="Shiryaev A."/>
            <person name="Soop K."/>
            <person name="Spirin V."/>
            <person name="Szebenyi C."/>
            <person name="Tomsovsky M."/>
            <person name="Tulloss R.E."/>
            <person name="Uehling J."/>
            <person name="Grigoriev I.V."/>
            <person name="Vagvolgyi C."/>
            <person name="Papp T."/>
            <person name="Martin F.M."/>
            <person name="Miettinen O."/>
            <person name="Hibbett D.S."/>
            <person name="Nagy L.G."/>
        </authorList>
    </citation>
    <scope>NUCLEOTIDE SEQUENCE [LARGE SCALE GENOMIC DNA]</scope>
    <source>
        <strain evidence="2 3">FP101781</strain>
    </source>
</reference>
<organism evidence="2 3">
    <name type="scientific">Coprinellus micaceus</name>
    <name type="common">Glistening ink-cap mushroom</name>
    <name type="synonym">Coprinus micaceus</name>
    <dbReference type="NCBI Taxonomy" id="71717"/>
    <lineage>
        <taxon>Eukaryota</taxon>
        <taxon>Fungi</taxon>
        <taxon>Dikarya</taxon>
        <taxon>Basidiomycota</taxon>
        <taxon>Agaricomycotina</taxon>
        <taxon>Agaricomycetes</taxon>
        <taxon>Agaricomycetidae</taxon>
        <taxon>Agaricales</taxon>
        <taxon>Agaricineae</taxon>
        <taxon>Psathyrellaceae</taxon>
        <taxon>Coprinellus</taxon>
    </lineage>
</organism>
<comment type="caution">
    <text evidence="2">The sequence shown here is derived from an EMBL/GenBank/DDBJ whole genome shotgun (WGS) entry which is preliminary data.</text>
</comment>
<gene>
    <name evidence="2" type="ORF">FA13DRAFT_1717523</name>
</gene>
<evidence type="ECO:0000256" key="1">
    <source>
        <dbReference type="SAM" id="MobiDB-lite"/>
    </source>
</evidence>
<accession>A0A4Y7SFX1</accession>
<dbReference type="AlphaFoldDB" id="A0A4Y7SFX1"/>
<keyword evidence="3" id="KW-1185">Reference proteome</keyword>
<name>A0A4Y7SFX1_COPMI</name>
<evidence type="ECO:0000313" key="3">
    <source>
        <dbReference type="Proteomes" id="UP000298030"/>
    </source>
</evidence>
<sequence>MPAEGRRREGGEGGGGRVRFMRSTLPREPGFDFLLEGRRSLPVAPGAQGSLASLHESTAARPRMLYYRVYVDTTTATTTNSGEGQRKEGELRDGTGKERTSYETEDLEEEEEGRKEGRKEGRGTETPVPDSNLHPPTWPFGIWAGRFFGGVRACSSAPDVGSLGWVAWTRAGHTYLGVISGW</sequence>
<feature type="region of interest" description="Disordered" evidence="1">
    <location>
        <begin position="1"/>
        <end position="26"/>
    </location>
</feature>
<dbReference type="Proteomes" id="UP000298030">
    <property type="component" value="Unassembled WGS sequence"/>
</dbReference>
<feature type="compositionally biased region" description="Basic and acidic residues" evidence="1">
    <location>
        <begin position="1"/>
        <end position="11"/>
    </location>
</feature>
<feature type="region of interest" description="Disordered" evidence="1">
    <location>
        <begin position="77"/>
        <end position="135"/>
    </location>
</feature>
<evidence type="ECO:0000313" key="2">
    <source>
        <dbReference type="EMBL" id="TEB20699.1"/>
    </source>
</evidence>
<feature type="compositionally biased region" description="Basic and acidic residues" evidence="1">
    <location>
        <begin position="112"/>
        <end position="123"/>
    </location>
</feature>
<dbReference type="EMBL" id="QPFP01000133">
    <property type="protein sequence ID" value="TEB20699.1"/>
    <property type="molecule type" value="Genomic_DNA"/>
</dbReference>
<feature type="compositionally biased region" description="Basic and acidic residues" evidence="1">
    <location>
        <begin position="84"/>
        <end position="102"/>
    </location>
</feature>